<dbReference type="RefSeq" id="WP_169284512.1">
    <property type="nucleotide sequence ID" value="NZ_CP051680.1"/>
</dbReference>
<protein>
    <recommendedName>
        <fullName evidence="3">Asp/Glu/hydantoin racemase</fullName>
    </recommendedName>
</protein>
<dbReference type="EMBL" id="CP051680">
    <property type="protein sequence ID" value="QJD88276.1"/>
    <property type="molecule type" value="Genomic_DNA"/>
</dbReference>
<sequence length="222" mass="24800">MHVNMKIGCLHAHHSNIEYIEQALSSSRSELLHFVDPALVYRISSDGAFGLEDAMRRVKEQLEWIAGADTDAILITCTNYIAVLQEEESSVVVPVLKIDEPFFESVCACEEPQLVLFTNPATVEGTMGRLREHARKAGRQPRIEVLVLEGLFDLFMQGKKEEHRLALAERLRNIASEASGKRISVGQLSMSEAAKQVREETGIEIGHPLEGLASYIERTLCR</sequence>
<reference evidence="1 2" key="1">
    <citation type="submission" date="2020-04" db="EMBL/GenBank/DDBJ databases">
        <title>Genome sequencing of novel species.</title>
        <authorList>
            <person name="Heo J."/>
            <person name="Kim S.-J."/>
            <person name="Kim J.-S."/>
            <person name="Hong S.-B."/>
            <person name="Kwon S.-W."/>
        </authorList>
    </citation>
    <scope>NUCLEOTIDE SEQUENCE [LARGE SCALE GENOMIC DNA]</scope>
    <source>
        <strain evidence="1 2">MFER-1</strain>
    </source>
</reference>
<evidence type="ECO:0008006" key="3">
    <source>
        <dbReference type="Google" id="ProtNLM"/>
    </source>
</evidence>
<evidence type="ECO:0000313" key="1">
    <source>
        <dbReference type="EMBL" id="QJD88276.1"/>
    </source>
</evidence>
<evidence type="ECO:0000313" key="2">
    <source>
        <dbReference type="Proteomes" id="UP000502248"/>
    </source>
</evidence>
<organism evidence="1 2">
    <name type="scientific">Cohnella herbarum</name>
    <dbReference type="NCBI Taxonomy" id="2728023"/>
    <lineage>
        <taxon>Bacteria</taxon>
        <taxon>Bacillati</taxon>
        <taxon>Bacillota</taxon>
        <taxon>Bacilli</taxon>
        <taxon>Bacillales</taxon>
        <taxon>Paenibacillaceae</taxon>
        <taxon>Cohnella</taxon>
    </lineage>
</organism>
<proteinExistence type="predicted"/>
<name>A0A7Z2VSA6_9BACL</name>
<dbReference type="AlphaFoldDB" id="A0A7Z2VSA6"/>
<accession>A0A7Z2VSA6</accession>
<dbReference type="Proteomes" id="UP000502248">
    <property type="component" value="Chromosome"/>
</dbReference>
<gene>
    <name evidence="1" type="ORF">HH215_21510</name>
</gene>
<dbReference type="KEGG" id="cheb:HH215_21510"/>
<keyword evidence="2" id="KW-1185">Reference proteome</keyword>